<organism evidence="1">
    <name type="scientific">Anopheles triannulatus</name>
    <dbReference type="NCBI Taxonomy" id="58253"/>
    <lineage>
        <taxon>Eukaryota</taxon>
        <taxon>Metazoa</taxon>
        <taxon>Ecdysozoa</taxon>
        <taxon>Arthropoda</taxon>
        <taxon>Hexapoda</taxon>
        <taxon>Insecta</taxon>
        <taxon>Pterygota</taxon>
        <taxon>Neoptera</taxon>
        <taxon>Endopterygota</taxon>
        <taxon>Diptera</taxon>
        <taxon>Nematocera</taxon>
        <taxon>Culicoidea</taxon>
        <taxon>Culicidae</taxon>
        <taxon>Anophelinae</taxon>
        <taxon>Anopheles</taxon>
    </lineage>
</organism>
<evidence type="ECO:0000313" key="1">
    <source>
        <dbReference type="EMBL" id="MBW48199.1"/>
    </source>
</evidence>
<name>A0A2M4B569_9DIPT</name>
<dbReference type="EMBL" id="GGFK01014878">
    <property type="protein sequence ID" value="MBW48199.1"/>
    <property type="molecule type" value="Transcribed_RNA"/>
</dbReference>
<proteinExistence type="predicted"/>
<reference evidence="1" key="1">
    <citation type="submission" date="2018-01" db="EMBL/GenBank/DDBJ databases">
        <title>An insight into the sialome of Amazonian anophelines.</title>
        <authorList>
            <person name="Ribeiro J.M."/>
            <person name="Scarpassa V."/>
            <person name="Calvo E."/>
        </authorList>
    </citation>
    <scope>NUCLEOTIDE SEQUENCE</scope>
    <source>
        <tissue evidence="1">Salivary glands</tissue>
    </source>
</reference>
<protein>
    <submittedName>
        <fullName evidence="1">Putative secreted protein</fullName>
    </submittedName>
</protein>
<dbReference type="AlphaFoldDB" id="A0A2M4B569"/>
<sequence length="84" mass="9531">MRFRRRELLLLLMGGSTAGVSSYTARQFLWLVVKENRVLGSSRSLIVIPSSPIPGQQQESANTICFVCFSIRFVLKRCRTLWPG</sequence>
<accession>A0A2M4B569</accession>